<dbReference type="EMBL" id="VSSQ01007513">
    <property type="protein sequence ID" value="MPM36146.1"/>
    <property type="molecule type" value="Genomic_DNA"/>
</dbReference>
<comment type="caution">
    <text evidence="2">The sequence shown here is derived from an EMBL/GenBank/DDBJ whole genome shotgun (WGS) entry which is preliminary data.</text>
</comment>
<proteinExistence type="predicted"/>
<gene>
    <name evidence="2" type="ORF">SDC9_82741</name>
</gene>
<dbReference type="AlphaFoldDB" id="A0A644Z5K9"/>
<sequence length="427" mass="44904">MPDDGIGPLGSGIVGGDDHPVGQRAGNRAHNGALGAVPVASAAEQADEPPLGKAPHRCQDVFQRVRGVGIVNEHRIGRGHRDNLHPALHAAGVPQRGGHVAKAQAQRPGSRQHAQGVVDGKASGNGQPNPGNLLQSHGLKLHIGGKQTDIFGYHVGRVLVFRIGHPGAGHGLRVIAPGLVVQIQHGGAALRKQQPLGPPVFLHGMVKIQMVLGEICEDAYGKGDARHSAEDQRVGGNLHHRVGAAGVRHPGQQLLQLVGLRSRAVSRESVRADHVLIGADQPHFGPQAMLQYGLEQISGGGFSVGARHPQDGEPAGRVVKPVCREEGQGGAGVLGNQPGPRLLRRSAAHHRGGALFQRLSDEVVAVRLIARQSHKKGPRLQFSGVVADRRDFGVRRKAAPREGHAFQQLRKLQAIASIPLGSGHCPG</sequence>
<reference evidence="2" key="1">
    <citation type="submission" date="2019-08" db="EMBL/GenBank/DDBJ databases">
        <authorList>
            <person name="Kucharzyk K."/>
            <person name="Murdoch R.W."/>
            <person name="Higgins S."/>
            <person name="Loffler F."/>
        </authorList>
    </citation>
    <scope>NUCLEOTIDE SEQUENCE</scope>
</reference>
<name>A0A644Z5K9_9ZZZZ</name>
<feature type="region of interest" description="Disordered" evidence="1">
    <location>
        <begin position="102"/>
        <end position="131"/>
    </location>
</feature>
<evidence type="ECO:0000313" key="2">
    <source>
        <dbReference type="EMBL" id="MPM36146.1"/>
    </source>
</evidence>
<feature type="region of interest" description="Disordered" evidence="1">
    <location>
        <begin position="1"/>
        <end position="29"/>
    </location>
</feature>
<organism evidence="2">
    <name type="scientific">bioreactor metagenome</name>
    <dbReference type="NCBI Taxonomy" id="1076179"/>
    <lineage>
        <taxon>unclassified sequences</taxon>
        <taxon>metagenomes</taxon>
        <taxon>ecological metagenomes</taxon>
    </lineage>
</organism>
<accession>A0A644Z5K9</accession>
<protein>
    <submittedName>
        <fullName evidence="2">Uncharacterized protein</fullName>
    </submittedName>
</protein>
<evidence type="ECO:0000256" key="1">
    <source>
        <dbReference type="SAM" id="MobiDB-lite"/>
    </source>
</evidence>